<evidence type="ECO:0000256" key="1">
    <source>
        <dbReference type="ARBA" id="ARBA00004608"/>
    </source>
</evidence>
<dbReference type="PANTHER" id="PTHR22761">
    <property type="entry name" value="CHARGED MULTIVESICULAR BODY PROTEIN"/>
    <property type="match status" value="1"/>
</dbReference>
<dbReference type="GO" id="GO:0015031">
    <property type="term" value="P:protein transport"/>
    <property type="evidence" value="ECO:0007669"/>
    <property type="project" value="UniProtKB-KW"/>
</dbReference>
<dbReference type="GO" id="GO:0032511">
    <property type="term" value="P:late endosome to vacuole transport via multivesicular body sorting pathway"/>
    <property type="evidence" value="ECO:0007669"/>
    <property type="project" value="TreeGrafter"/>
</dbReference>
<evidence type="ECO:0000256" key="4">
    <source>
        <dbReference type="ARBA" id="ARBA00022753"/>
    </source>
</evidence>
<accession>A0A8C2PF26</accession>
<evidence type="ECO:0000256" key="7">
    <source>
        <dbReference type="SAM" id="Coils"/>
    </source>
</evidence>
<evidence type="ECO:0000256" key="6">
    <source>
        <dbReference type="ARBA" id="ARBA00023136"/>
    </source>
</evidence>
<comment type="subcellular location">
    <subcellularLocation>
        <location evidence="1">Endosome membrane</location>
    </subcellularLocation>
</comment>
<evidence type="ECO:0000313" key="8">
    <source>
        <dbReference type="Ensembl" id="ENSCHIP00010018630.1"/>
    </source>
</evidence>
<dbReference type="PANTHER" id="PTHR22761:SF5">
    <property type="entry name" value="CHARGED MULTIVESICULAR BODY PROTEIN 6"/>
    <property type="match status" value="1"/>
</dbReference>
<reference evidence="8" key="1">
    <citation type="submission" date="2019-03" db="EMBL/GenBank/DDBJ databases">
        <title>Genome sequencing and reference-guided assembly of Black Bengal Goat (Capra hircus).</title>
        <authorList>
            <person name="Siddiki A.Z."/>
            <person name="Baten A."/>
            <person name="Billah M."/>
            <person name="Alam M.A.U."/>
            <person name="Shawrob K.S.M."/>
            <person name="Saha S."/>
            <person name="Chowdhury M."/>
            <person name="Rahman A.H."/>
            <person name="Stear M."/>
            <person name="Miah G."/>
            <person name="Das G.B."/>
            <person name="Hossain M.M."/>
            <person name="Kumkum M."/>
            <person name="Islam M.S."/>
            <person name="Mollah A.M."/>
            <person name="Ahsan A."/>
            <person name="Tusar F."/>
            <person name="Khan M.K.I."/>
        </authorList>
    </citation>
    <scope>NUCLEOTIDE SEQUENCE [LARGE SCALE GENOMIC DNA]</scope>
</reference>
<dbReference type="Pfam" id="PF03357">
    <property type="entry name" value="Snf7"/>
    <property type="match status" value="1"/>
</dbReference>
<dbReference type="GO" id="GO:0000815">
    <property type="term" value="C:ESCRT III complex"/>
    <property type="evidence" value="ECO:0007669"/>
    <property type="project" value="TreeGrafter"/>
</dbReference>
<reference evidence="8" key="2">
    <citation type="submission" date="2025-08" db="UniProtKB">
        <authorList>
            <consortium name="Ensembl"/>
        </authorList>
    </citation>
    <scope>IDENTIFICATION</scope>
</reference>
<dbReference type="InterPro" id="IPR005024">
    <property type="entry name" value="Snf7_fam"/>
</dbReference>
<keyword evidence="5" id="KW-0653">Protein transport</keyword>
<keyword evidence="4" id="KW-0967">Endosome</keyword>
<dbReference type="Ensembl" id="ENSCHIT00010026159.1">
    <property type="protein sequence ID" value="ENSCHIP00010018630.1"/>
    <property type="gene ID" value="ENSCHIG00010013622.1"/>
</dbReference>
<comment type="similarity">
    <text evidence="2">Belongs to the SNF7 family.</text>
</comment>
<keyword evidence="6" id="KW-0472">Membrane</keyword>
<dbReference type="AlphaFoldDB" id="A0A8C2PF26"/>
<keyword evidence="3" id="KW-0813">Transport</keyword>
<sequence>MGNLFGRKKQSRVTEQDKAILQLKQQRDKLKQYQKRITQQLEREREVARQLLRDGRKERAKLLLKKKRYREQLLDKTENQITSLETMVQSIEFTQIEMKVIEGLKIGNECLNKMHQVMSIEEVERILDETQEAVDYQRQIDELLAGSFTQEDEDAILEELDAITQVTGVPGLKQAPVEGPLGGLCSLALVSTCLEFLSSPQPWFYSWFYFFPKTTGICLNRSPFSPSAWLAARRDWPGKNTLQVVPQVWQV</sequence>
<evidence type="ECO:0000256" key="3">
    <source>
        <dbReference type="ARBA" id="ARBA00022448"/>
    </source>
</evidence>
<feature type="coiled-coil region" evidence="7">
    <location>
        <begin position="16"/>
        <end position="72"/>
    </location>
</feature>
<evidence type="ECO:0000256" key="5">
    <source>
        <dbReference type="ARBA" id="ARBA00022927"/>
    </source>
</evidence>
<proteinExistence type="inferred from homology"/>
<organism evidence="8">
    <name type="scientific">Capra hircus</name>
    <name type="common">Goat</name>
    <dbReference type="NCBI Taxonomy" id="9925"/>
    <lineage>
        <taxon>Eukaryota</taxon>
        <taxon>Metazoa</taxon>
        <taxon>Chordata</taxon>
        <taxon>Craniata</taxon>
        <taxon>Vertebrata</taxon>
        <taxon>Euteleostomi</taxon>
        <taxon>Mammalia</taxon>
        <taxon>Eutheria</taxon>
        <taxon>Laurasiatheria</taxon>
        <taxon>Artiodactyla</taxon>
        <taxon>Ruminantia</taxon>
        <taxon>Pecora</taxon>
        <taxon>Bovidae</taxon>
        <taxon>Caprinae</taxon>
        <taxon>Capra</taxon>
    </lineage>
</organism>
<gene>
    <name evidence="8" type="primary">CHMP6</name>
</gene>
<evidence type="ECO:0000256" key="2">
    <source>
        <dbReference type="ARBA" id="ARBA00006190"/>
    </source>
</evidence>
<name>A0A8C2PF26_CAPHI</name>
<protein>
    <submittedName>
        <fullName evidence="8">Charged multivesicular body protein 6</fullName>
    </submittedName>
</protein>
<keyword evidence="7" id="KW-0175">Coiled coil</keyword>
<dbReference type="GO" id="GO:0005771">
    <property type="term" value="C:multivesicular body"/>
    <property type="evidence" value="ECO:0007669"/>
    <property type="project" value="TreeGrafter"/>
</dbReference>
<dbReference type="Gene3D" id="1.10.287.1060">
    <property type="entry name" value="ESAT-6-like"/>
    <property type="match status" value="1"/>
</dbReference>
<dbReference type="GO" id="GO:0006900">
    <property type="term" value="P:vesicle budding from membrane"/>
    <property type="evidence" value="ECO:0007669"/>
    <property type="project" value="TreeGrafter"/>
</dbReference>